<comment type="caution">
    <text evidence="2">The sequence shown here is derived from an EMBL/GenBank/DDBJ whole genome shotgun (WGS) entry which is preliminary data.</text>
</comment>
<protein>
    <submittedName>
        <fullName evidence="2">Uncharacterized protein</fullName>
    </submittedName>
</protein>
<organism evidence="2 3">
    <name type="scientific">Paractinoplanes ferrugineus</name>
    <dbReference type="NCBI Taxonomy" id="113564"/>
    <lineage>
        <taxon>Bacteria</taxon>
        <taxon>Bacillati</taxon>
        <taxon>Actinomycetota</taxon>
        <taxon>Actinomycetes</taxon>
        <taxon>Micromonosporales</taxon>
        <taxon>Micromonosporaceae</taxon>
        <taxon>Paractinoplanes</taxon>
    </lineage>
</organism>
<dbReference type="Proteomes" id="UP000598174">
    <property type="component" value="Unassembled WGS sequence"/>
</dbReference>
<gene>
    <name evidence="2" type="ORF">Afe05nite_81110</name>
</gene>
<evidence type="ECO:0000313" key="3">
    <source>
        <dbReference type="Proteomes" id="UP000598174"/>
    </source>
</evidence>
<keyword evidence="3" id="KW-1185">Reference proteome</keyword>
<keyword evidence="1" id="KW-1133">Transmembrane helix</keyword>
<dbReference type="EMBL" id="BOMM01000081">
    <property type="protein sequence ID" value="GIE16271.1"/>
    <property type="molecule type" value="Genomic_DNA"/>
</dbReference>
<reference evidence="2" key="1">
    <citation type="submission" date="2021-01" db="EMBL/GenBank/DDBJ databases">
        <title>Whole genome shotgun sequence of Actinoplanes ferrugineus NBRC 15555.</title>
        <authorList>
            <person name="Komaki H."/>
            <person name="Tamura T."/>
        </authorList>
    </citation>
    <scope>NUCLEOTIDE SEQUENCE</scope>
    <source>
        <strain evidence="2">NBRC 15555</strain>
    </source>
</reference>
<name>A0A919J7H5_9ACTN</name>
<proteinExistence type="predicted"/>
<feature type="transmembrane region" description="Helical" evidence="1">
    <location>
        <begin position="50"/>
        <end position="71"/>
    </location>
</feature>
<feature type="transmembrane region" description="Helical" evidence="1">
    <location>
        <begin position="77"/>
        <end position="97"/>
    </location>
</feature>
<evidence type="ECO:0000256" key="1">
    <source>
        <dbReference type="SAM" id="Phobius"/>
    </source>
</evidence>
<accession>A0A919J7H5</accession>
<dbReference type="RefSeq" id="WP_203822613.1">
    <property type="nucleotide sequence ID" value="NZ_BAAABP010000005.1"/>
</dbReference>
<sequence length="111" mass="12032">MTITDINPTYSTVEEVHAALTATQSAMVERAGDDGDLPVYLKAVNPWRPWLFRVGGGSLGVALAAITSIVIDQDVFYPATFTTLGAAFVYAWVLGGYEHTELHPTRFEKAA</sequence>
<keyword evidence="1" id="KW-0812">Transmembrane</keyword>
<dbReference type="AlphaFoldDB" id="A0A919J7H5"/>
<evidence type="ECO:0000313" key="2">
    <source>
        <dbReference type="EMBL" id="GIE16271.1"/>
    </source>
</evidence>
<keyword evidence="1" id="KW-0472">Membrane</keyword>